<proteinExistence type="predicted"/>
<dbReference type="KEGG" id="sbro:GQF42_03050"/>
<gene>
    <name evidence="1" type="ORF">GQF42_03050</name>
</gene>
<dbReference type="Gene3D" id="3.40.630.30">
    <property type="match status" value="1"/>
</dbReference>
<accession>A0A6I6MTR2</accession>
<protein>
    <submittedName>
        <fullName evidence="1">GNAT family N-acetyltransferase</fullName>
    </submittedName>
</protein>
<dbReference type="InterPro" id="IPR016181">
    <property type="entry name" value="Acyl_CoA_acyltransferase"/>
</dbReference>
<name>A0A6I6MTR2_9ACTN</name>
<keyword evidence="2" id="KW-1185">Reference proteome</keyword>
<dbReference type="SUPFAM" id="SSF55729">
    <property type="entry name" value="Acyl-CoA N-acyltransferases (Nat)"/>
    <property type="match status" value="1"/>
</dbReference>
<organism evidence="1 2">
    <name type="scientific">Streptomyces broussonetiae</name>
    <dbReference type="NCBI Taxonomy" id="2686304"/>
    <lineage>
        <taxon>Bacteria</taxon>
        <taxon>Bacillati</taxon>
        <taxon>Actinomycetota</taxon>
        <taxon>Actinomycetes</taxon>
        <taxon>Kitasatosporales</taxon>
        <taxon>Streptomycetaceae</taxon>
        <taxon>Streptomyces</taxon>
    </lineage>
</organism>
<dbReference type="EMBL" id="CP047020">
    <property type="protein sequence ID" value="QHA02404.1"/>
    <property type="molecule type" value="Genomic_DNA"/>
</dbReference>
<dbReference type="RefSeq" id="WP_158917365.1">
    <property type="nucleotide sequence ID" value="NZ_CP047020.1"/>
</dbReference>
<evidence type="ECO:0000313" key="1">
    <source>
        <dbReference type="EMBL" id="QHA02404.1"/>
    </source>
</evidence>
<reference evidence="1 2" key="1">
    <citation type="submission" date="2019-12" db="EMBL/GenBank/DDBJ databases">
        <title>Streptomyces sp. strain T44 isolated from rhizosphere soil of Broussonetia papyrifera.</title>
        <authorList>
            <person name="Mo P."/>
        </authorList>
    </citation>
    <scope>NUCLEOTIDE SEQUENCE [LARGE SCALE GENOMIC DNA]</scope>
    <source>
        <strain evidence="1 2">T44</strain>
    </source>
</reference>
<sequence length="210" mass="22339">MLELARSWVDGWTVSRGAPKPVDEPWGLSIRVGLPAQAVRHVLLDADVETARGLVAAITEPTTCIKAFLEPDVMEPWFSPEWEPTDPGFLMAADLRPSAVRVPGGYTATTETADDVTSVRILTADGKLAARGQIGLTGTACVFDQIITEEAHQRLGLGTVVMGTLTNAAIENGVATGLLGATVQGRALYETLDWKVLAPLTGFIHRPVAP</sequence>
<evidence type="ECO:0000313" key="2">
    <source>
        <dbReference type="Proteomes" id="UP000436138"/>
    </source>
</evidence>
<dbReference type="AlphaFoldDB" id="A0A6I6MTR2"/>
<dbReference type="Proteomes" id="UP000436138">
    <property type="component" value="Chromosome"/>
</dbReference>
<keyword evidence="1" id="KW-0808">Transferase</keyword>
<dbReference type="GO" id="GO:0016740">
    <property type="term" value="F:transferase activity"/>
    <property type="evidence" value="ECO:0007669"/>
    <property type="project" value="UniProtKB-KW"/>
</dbReference>